<dbReference type="Proteomes" id="UP001642360">
    <property type="component" value="Unassembled WGS sequence"/>
</dbReference>
<sequence length="61" mass="6449">VGGCGCGEVPAITTRERAAAGSVFVCAENCGAQKLGAFGRTPLGCCVEDLRYRSKERQRDK</sequence>
<protein>
    <submittedName>
        <fullName evidence="1">Uncharacterized protein</fullName>
    </submittedName>
</protein>
<dbReference type="EMBL" id="CAUOFW020002169">
    <property type="protein sequence ID" value="CAK9151837.1"/>
    <property type="molecule type" value="Genomic_DNA"/>
</dbReference>
<evidence type="ECO:0000313" key="2">
    <source>
        <dbReference type="Proteomes" id="UP001642360"/>
    </source>
</evidence>
<evidence type="ECO:0000313" key="1">
    <source>
        <dbReference type="EMBL" id="CAK9151837.1"/>
    </source>
</evidence>
<feature type="non-terminal residue" evidence="1">
    <location>
        <position position="1"/>
    </location>
</feature>
<comment type="caution">
    <text evidence="1">The sequence shown here is derived from an EMBL/GenBank/DDBJ whole genome shotgun (WGS) entry which is preliminary data.</text>
</comment>
<dbReference type="AlphaFoldDB" id="A0ABC8S3V9"/>
<reference evidence="1 2" key="1">
    <citation type="submission" date="2024-02" db="EMBL/GenBank/DDBJ databases">
        <authorList>
            <person name="Vignale AGUSTIN F."/>
            <person name="Sosa J E."/>
            <person name="Modenutti C."/>
        </authorList>
    </citation>
    <scope>NUCLEOTIDE SEQUENCE [LARGE SCALE GENOMIC DNA]</scope>
</reference>
<gene>
    <name evidence="1" type="ORF">ILEXP_LOCUS19998</name>
</gene>
<organism evidence="1 2">
    <name type="scientific">Ilex paraguariensis</name>
    <name type="common">yerba mate</name>
    <dbReference type="NCBI Taxonomy" id="185542"/>
    <lineage>
        <taxon>Eukaryota</taxon>
        <taxon>Viridiplantae</taxon>
        <taxon>Streptophyta</taxon>
        <taxon>Embryophyta</taxon>
        <taxon>Tracheophyta</taxon>
        <taxon>Spermatophyta</taxon>
        <taxon>Magnoliopsida</taxon>
        <taxon>eudicotyledons</taxon>
        <taxon>Gunneridae</taxon>
        <taxon>Pentapetalae</taxon>
        <taxon>asterids</taxon>
        <taxon>campanulids</taxon>
        <taxon>Aquifoliales</taxon>
        <taxon>Aquifoliaceae</taxon>
        <taxon>Ilex</taxon>
    </lineage>
</organism>
<name>A0ABC8S3V9_9AQUA</name>
<keyword evidence="2" id="KW-1185">Reference proteome</keyword>
<accession>A0ABC8S3V9</accession>
<proteinExistence type="predicted"/>